<keyword evidence="1" id="KW-0472">Membrane</keyword>
<comment type="caution">
    <text evidence="2">The sequence shown here is derived from an EMBL/GenBank/DDBJ whole genome shotgun (WGS) entry which is preliminary data.</text>
</comment>
<name>A0A2A6FV10_9MICO</name>
<feature type="transmembrane region" description="Helical" evidence="1">
    <location>
        <begin position="101"/>
        <end position="123"/>
    </location>
</feature>
<evidence type="ECO:0000256" key="1">
    <source>
        <dbReference type="SAM" id="Phobius"/>
    </source>
</evidence>
<keyword evidence="1" id="KW-1133">Transmembrane helix</keyword>
<dbReference type="EMBL" id="NAEP01000013">
    <property type="protein sequence ID" value="PDQ36461.1"/>
    <property type="molecule type" value="Genomic_DNA"/>
</dbReference>
<proteinExistence type="predicted"/>
<organism evidence="2 3">
    <name type="scientific">Candidatus Lumbricidiphila eiseniae</name>
    <dbReference type="NCBI Taxonomy" id="1969409"/>
    <lineage>
        <taxon>Bacteria</taxon>
        <taxon>Bacillati</taxon>
        <taxon>Actinomycetota</taxon>
        <taxon>Actinomycetes</taxon>
        <taxon>Micrococcales</taxon>
        <taxon>Microbacteriaceae</taxon>
        <taxon>Candidatus Lumbricidiphila</taxon>
    </lineage>
</organism>
<evidence type="ECO:0000313" key="2">
    <source>
        <dbReference type="EMBL" id="PDQ36461.1"/>
    </source>
</evidence>
<protein>
    <submittedName>
        <fullName evidence="2">Uncharacterized protein</fullName>
    </submittedName>
</protein>
<dbReference type="AlphaFoldDB" id="A0A2A6FV10"/>
<feature type="transmembrane region" description="Helical" evidence="1">
    <location>
        <begin position="12"/>
        <end position="29"/>
    </location>
</feature>
<keyword evidence="1" id="KW-0812">Transmembrane</keyword>
<evidence type="ECO:0000313" key="3">
    <source>
        <dbReference type="Proteomes" id="UP000219994"/>
    </source>
</evidence>
<gene>
    <name evidence="2" type="ORF">B5766_00485</name>
</gene>
<reference evidence="3" key="1">
    <citation type="submission" date="2017-03" db="EMBL/GenBank/DDBJ databases">
        <authorList>
            <person name="Lund M.B."/>
        </authorList>
    </citation>
    <scope>NUCLEOTIDE SEQUENCE [LARGE SCALE GENOMIC DNA]</scope>
</reference>
<accession>A0A2A6FV10</accession>
<dbReference type="Proteomes" id="UP000219994">
    <property type="component" value="Unassembled WGS sequence"/>
</dbReference>
<sequence>MNRQLIFRTNLKWFMLVNTISTIAFLPVFDSFAAQGNQIGITLTAATYGGIWFVSGLVTGIADGLAARGLHRQLGYGAFMLLAAIYLLLIGKIFWPAALPLSWPAVLITTALCLVAFVIIQIITRRLSGNYTKTELFE</sequence>
<feature type="transmembrane region" description="Helical" evidence="1">
    <location>
        <begin position="74"/>
        <end position="95"/>
    </location>
</feature>
<feature type="transmembrane region" description="Helical" evidence="1">
    <location>
        <begin position="41"/>
        <end position="62"/>
    </location>
</feature>